<accession>A0ABS6B709</accession>
<organism evidence="2 3">
    <name type="scientific">Nocardia albiluteola</name>
    <dbReference type="NCBI Taxonomy" id="2842303"/>
    <lineage>
        <taxon>Bacteria</taxon>
        <taxon>Bacillati</taxon>
        <taxon>Actinomycetota</taxon>
        <taxon>Actinomycetes</taxon>
        <taxon>Mycobacteriales</taxon>
        <taxon>Nocardiaceae</taxon>
        <taxon>Nocardia</taxon>
    </lineage>
</organism>
<evidence type="ECO:0000313" key="2">
    <source>
        <dbReference type="EMBL" id="MBU3066111.1"/>
    </source>
</evidence>
<keyword evidence="3" id="KW-1185">Reference proteome</keyword>
<evidence type="ECO:0000313" key="3">
    <source>
        <dbReference type="Proteomes" id="UP000733379"/>
    </source>
</evidence>
<gene>
    <name evidence="2" type="ORF">KO481_31920</name>
</gene>
<dbReference type="EMBL" id="JAHKNI010000013">
    <property type="protein sequence ID" value="MBU3066111.1"/>
    <property type="molecule type" value="Genomic_DNA"/>
</dbReference>
<dbReference type="Proteomes" id="UP000733379">
    <property type="component" value="Unassembled WGS sequence"/>
</dbReference>
<comment type="caution">
    <text evidence="2">The sequence shown here is derived from an EMBL/GenBank/DDBJ whole genome shotgun (WGS) entry which is preliminary data.</text>
</comment>
<proteinExistence type="predicted"/>
<evidence type="ECO:0000256" key="1">
    <source>
        <dbReference type="SAM" id="MobiDB-lite"/>
    </source>
</evidence>
<name>A0ABS6B709_9NOCA</name>
<feature type="compositionally biased region" description="Acidic residues" evidence="1">
    <location>
        <begin position="41"/>
        <end position="51"/>
    </location>
</feature>
<feature type="region of interest" description="Disordered" evidence="1">
    <location>
        <begin position="1"/>
        <end position="51"/>
    </location>
</feature>
<protein>
    <submittedName>
        <fullName evidence="2">Uncharacterized protein</fullName>
    </submittedName>
</protein>
<reference evidence="2 3" key="1">
    <citation type="submission" date="2021-06" db="EMBL/GenBank/DDBJ databases">
        <title>Actinomycetes sequencing.</title>
        <authorList>
            <person name="Shan Q."/>
        </authorList>
    </citation>
    <scope>NUCLEOTIDE SEQUENCE [LARGE SCALE GENOMIC DNA]</scope>
    <source>
        <strain evidence="2 3">NEAU-G5</strain>
    </source>
</reference>
<dbReference type="RefSeq" id="WP_215922191.1">
    <property type="nucleotide sequence ID" value="NZ_JAHKNI010000013.1"/>
</dbReference>
<feature type="compositionally biased region" description="Basic and acidic residues" evidence="1">
    <location>
        <begin position="13"/>
        <end position="28"/>
    </location>
</feature>
<sequence>MTQEQQQSYGRHAAAEGAERHPLIDLSRDPTPGVPDHAAPDYDEPEPTTES</sequence>